<reference evidence="2 3" key="1">
    <citation type="submission" date="2021-01" db="EMBL/GenBank/DDBJ databases">
        <title>Whole genome shotgun sequence of Asanoa siamensis NBRC 107932.</title>
        <authorList>
            <person name="Komaki H."/>
            <person name="Tamura T."/>
        </authorList>
    </citation>
    <scope>NUCLEOTIDE SEQUENCE [LARGE SCALE GENOMIC DNA]</scope>
    <source>
        <strain evidence="2 3">NBRC 107932</strain>
    </source>
</reference>
<sequence>MINDPYVTLDLYRARVEAMTEDARVGRLARALRRHASSTSATSRAPARRRRGSA</sequence>
<accession>A0ABQ4CKC3</accession>
<evidence type="ECO:0000313" key="2">
    <source>
        <dbReference type="EMBL" id="GIF71735.1"/>
    </source>
</evidence>
<keyword evidence="3" id="KW-1185">Reference proteome</keyword>
<gene>
    <name evidence="2" type="ORF">Asi02nite_12530</name>
</gene>
<proteinExistence type="predicted"/>
<evidence type="ECO:0000256" key="1">
    <source>
        <dbReference type="SAM" id="MobiDB-lite"/>
    </source>
</evidence>
<feature type="region of interest" description="Disordered" evidence="1">
    <location>
        <begin position="31"/>
        <end position="54"/>
    </location>
</feature>
<name>A0ABQ4CKC3_9ACTN</name>
<evidence type="ECO:0000313" key="3">
    <source>
        <dbReference type="Proteomes" id="UP000604117"/>
    </source>
</evidence>
<organism evidence="2 3">
    <name type="scientific">Asanoa siamensis</name>
    <dbReference type="NCBI Taxonomy" id="926357"/>
    <lineage>
        <taxon>Bacteria</taxon>
        <taxon>Bacillati</taxon>
        <taxon>Actinomycetota</taxon>
        <taxon>Actinomycetes</taxon>
        <taxon>Micromonosporales</taxon>
        <taxon>Micromonosporaceae</taxon>
        <taxon>Asanoa</taxon>
    </lineage>
</organism>
<protein>
    <submittedName>
        <fullName evidence="2">Uncharacterized protein</fullName>
    </submittedName>
</protein>
<dbReference type="Proteomes" id="UP000604117">
    <property type="component" value="Unassembled WGS sequence"/>
</dbReference>
<comment type="caution">
    <text evidence="2">The sequence shown here is derived from an EMBL/GenBank/DDBJ whole genome shotgun (WGS) entry which is preliminary data.</text>
</comment>
<dbReference type="RefSeq" id="WP_203711210.1">
    <property type="nucleotide sequence ID" value="NZ_BONE01000007.1"/>
</dbReference>
<dbReference type="EMBL" id="BONE01000007">
    <property type="protein sequence ID" value="GIF71735.1"/>
    <property type="molecule type" value="Genomic_DNA"/>
</dbReference>